<name>A0ABS7ZHE3_9MICO</name>
<keyword evidence="2" id="KW-1185">Reference proteome</keyword>
<dbReference type="SUPFAM" id="SSF109854">
    <property type="entry name" value="DinB/YfiT-like putative metalloenzymes"/>
    <property type="match status" value="1"/>
</dbReference>
<comment type="caution">
    <text evidence="1">The sequence shown here is derived from an EMBL/GenBank/DDBJ whole genome shotgun (WGS) entry which is preliminary data.</text>
</comment>
<dbReference type="InterPro" id="IPR034660">
    <property type="entry name" value="DinB/YfiT-like"/>
</dbReference>
<dbReference type="Pfam" id="PF04978">
    <property type="entry name" value="MST"/>
    <property type="match status" value="1"/>
</dbReference>
<accession>A0ABS7ZHE3</accession>
<organism evidence="1 2">
    <name type="scientific">Isoptericola luteus</name>
    <dbReference type="NCBI Taxonomy" id="2879484"/>
    <lineage>
        <taxon>Bacteria</taxon>
        <taxon>Bacillati</taxon>
        <taxon>Actinomycetota</taxon>
        <taxon>Actinomycetes</taxon>
        <taxon>Micrococcales</taxon>
        <taxon>Promicromonosporaceae</taxon>
        <taxon>Isoptericola</taxon>
    </lineage>
</organism>
<evidence type="ECO:0000313" key="2">
    <source>
        <dbReference type="Proteomes" id="UP001319870"/>
    </source>
</evidence>
<protein>
    <submittedName>
        <fullName evidence="1">DinB family protein</fullName>
    </submittedName>
</protein>
<sequence length="200" mass="21992">MTTAHDPKATLKRYLQGTREGLLWKLDGLSERDLRLPRTPTGTNLLGIVKHVAGVEIDYFGVTFGRDWPTPQEVPWIAAPTGDVPPDLLQADFFATADEPAEQILDLYRRVWAFADETIDALPLDAPGRVPWWGDGGADVTLHTILVHVLADLKQHAGHADILRETIDGKVGLLPGNDNMPGGLDWPAYTARLTAIADRF</sequence>
<evidence type="ECO:0000313" key="1">
    <source>
        <dbReference type="EMBL" id="MCA5894446.1"/>
    </source>
</evidence>
<gene>
    <name evidence="1" type="ORF">LEP48_13975</name>
</gene>
<proteinExistence type="predicted"/>
<dbReference type="RefSeq" id="WP_225566214.1">
    <property type="nucleotide sequence ID" value="NZ_JAIXCQ010000010.1"/>
</dbReference>
<dbReference type="EMBL" id="JAIXCQ010000010">
    <property type="protein sequence ID" value="MCA5894446.1"/>
    <property type="molecule type" value="Genomic_DNA"/>
</dbReference>
<reference evidence="1 2" key="1">
    <citation type="submission" date="2021-09" db="EMBL/GenBank/DDBJ databases">
        <title>Isoptericola luteus sp. nov., a novel bacterium isolated from Harbin, the capital city of Heilongjiang province.</title>
        <authorList>
            <person name="Li J."/>
        </authorList>
    </citation>
    <scope>NUCLEOTIDE SEQUENCE [LARGE SCALE GENOMIC DNA]</scope>
    <source>
        <strain evidence="1 2">NEAU-Y5</strain>
    </source>
</reference>
<dbReference type="Gene3D" id="1.20.120.450">
    <property type="entry name" value="dinb family like domain"/>
    <property type="match status" value="1"/>
</dbReference>
<dbReference type="InterPro" id="IPR007061">
    <property type="entry name" value="MST-like"/>
</dbReference>
<dbReference type="Proteomes" id="UP001319870">
    <property type="component" value="Unassembled WGS sequence"/>
</dbReference>